<evidence type="ECO:0000313" key="2">
    <source>
        <dbReference type="Proteomes" id="UP000190816"/>
    </source>
</evidence>
<protein>
    <submittedName>
        <fullName evidence="1">Uncharacterized protein</fullName>
    </submittedName>
</protein>
<proteinExistence type="predicted"/>
<reference evidence="1 2" key="1">
    <citation type="submission" date="2016-06" db="EMBL/GenBank/DDBJ databases">
        <authorList>
            <person name="Nicholson A.C."/>
        </authorList>
    </citation>
    <scope>NUCLEOTIDE SEQUENCE [LARGE SCALE GENOMIC DNA]</scope>
    <source>
        <strain evidence="1 2">G4123</strain>
    </source>
</reference>
<organism evidence="1 2">
    <name type="scientific">Elizabethkingia ursingii</name>
    <dbReference type="NCBI Taxonomy" id="1756150"/>
    <lineage>
        <taxon>Bacteria</taxon>
        <taxon>Pseudomonadati</taxon>
        <taxon>Bacteroidota</taxon>
        <taxon>Flavobacteriia</taxon>
        <taxon>Flavobacteriales</taxon>
        <taxon>Weeksellaceae</taxon>
        <taxon>Elizabethkingia</taxon>
    </lineage>
</organism>
<comment type="caution">
    <text evidence="1">The sequence shown here is derived from an EMBL/GenBank/DDBJ whole genome shotgun (WGS) entry which is preliminary data.</text>
</comment>
<dbReference type="EMBL" id="MAIC01000016">
    <property type="protein sequence ID" value="OPB73614.1"/>
    <property type="molecule type" value="Genomic_DNA"/>
</dbReference>
<name>A0AAJ3TMZ5_9FLAO</name>
<dbReference type="RefSeq" id="WP_078402605.1">
    <property type="nucleotide sequence ID" value="NZ_CP016377.1"/>
</dbReference>
<evidence type="ECO:0000313" key="1">
    <source>
        <dbReference type="EMBL" id="OPB73614.1"/>
    </source>
</evidence>
<dbReference type="KEGG" id="ego:BBD34_04955"/>
<dbReference type="AlphaFoldDB" id="A0AAJ3TMZ5"/>
<sequence length="70" mass="8045">MDYKAKLVSVFEKCPFLDKSVIARDADMDPGNFRRYVANNSTPVTEKVYNKIFPALQKAQDNFQKALDNE</sequence>
<dbReference type="Proteomes" id="UP000190816">
    <property type="component" value="Unassembled WGS sequence"/>
</dbReference>
<accession>A0AAJ3TMZ5</accession>
<gene>
    <name evidence="1" type="ORF">BAY32_11265</name>
</gene>